<dbReference type="AlphaFoldDB" id="A0A6H3P014"/>
<reference evidence="1" key="1">
    <citation type="journal article" date="2019" name="PLoS Negl. Trop. Dis.">
        <title>Revisiting the worldwide diversity of Leptospira species in the environment.</title>
        <authorList>
            <person name="Vincent A.T."/>
            <person name="Schiettekatte O."/>
            <person name="Bourhy P."/>
            <person name="Veyrier F.J."/>
            <person name="Picardeau M."/>
        </authorList>
    </citation>
    <scope>NUCLEOTIDE SEQUENCE [LARGE SCALE GENOMIC DNA]</scope>
    <source>
        <strain evidence="1">201601109</strain>
    </source>
</reference>
<evidence type="ECO:0000313" key="1">
    <source>
        <dbReference type="EMBL" id="TGN16855.1"/>
    </source>
</evidence>
<sequence>MKQKILTLLIILLPSILNTQYIQNDQKDFQPKWKSGDILTVFAPNGLYLYKEICIEEYQCDSLIIKYLPRNTKIIFKEIATSHLYNYFGINAPMIKVSVDNTDGFLYSGLLSTLPPIPKNCNNFKDYLESNLGPSVDIKLDNWCISEYGEHCGETFKTIYKKGIIHDSTFSSGTNGMDIQSESIINLTNSLHEAFLIALNCSHSDIKNYEFNKFEKDNLSWRLESNNPNLCEYNKDDEKPLKSINYNLRFYYEKGKKSELTINRDTKYSDNCK</sequence>
<keyword evidence="2" id="KW-1185">Reference proteome</keyword>
<proteinExistence type="predicted"/>
<name>A0A6H3P014_9LEPT</name>
<organism evidence="1 2">
    <name type="scientific">Leptospira bandrabouensis</name>
    <dbReference type="NCBI Taxonomy" id="2484903"/>
    <lineage>
        <taxon>Bacteria</taxon>
        <taxon>Pseudomonadati</taxon>
        <taxon>Spirochaetota</taxon>
        <taxon>Spirochaetia</taxon>
        <taxon>Leptospirales</taxon>
        <taxon>Leptospiraceae</taxon>
        <taxon>Leptospira</taxon>
    </lineage>
</organism>
<comment type="caution">
    <text evidence="1">The sequence shown here is derived from an EMBL/GenBank/DDBJ whole genome shotgun (WGS) entry which is preliminary data.</text>
</comment>
<dbReference type="EMBL" id="RQHU01000003">
    <property type="protein sequence ID" value="TGN16855.1"/>
    <property type="molecule type" value="Genomic_DNA"/>
</dbReference>
<gene>
    <name evidence="1" type="ORF">EHR08_00065</name>
</gene>
<accession>A0A6H3P014</accession>
<evidence type="ECO:0000313" key="2">
    <source>
        <dbReference type="Proteomes" id="UP000297649"/>
    </source>
</evidence>
<protein>
    <submittedName>
        <fullName evidence="1">Uncharacterized protein</fullName>
    </submittedName>
</protein>
<dbReference type="Proteomes" id="UP000297649">
    <property type="component" value="Unassembled WGS sequence"/>
</dbReference>
<dbReference type="RefSeq" id="WP_135781376.1">
    <property type="nucleotide sequence ID" value="NZ_RQHU01000003.1"/>
</dbReference>